<dbReference type="STRING" id="1921803.NIES593_20205"/>
<dbReference type="AlphaFoldDB" id="A0A1U7H949"/>
<dbReference type="SUPFAM" id="SSF50346">
    <property type="entry name" value="PRC-barrel domain"/>
    <property type="match status" value="1"/>
</dbReference>
<dbReference type="Proteomes" id="UP000186868">
    <property type="component" value="Unassembled WGS sequence"/>
</dbReference>
<evidence type="ECO:0000313" key="3">
    <source>
        <dbReference type="Proteomes" id="UP000186868"/>
    </source>
</evidence>
<gene>
    <name evidence="2" type="ORF">NIES593_20205</name>
</gene>
<evidence type="ECO:0000259" key="1">
    <source>
        <dbReference type="Pfam" id="PF05239"/>
    </source>
</evidence>
<dbReference type="InterPro" id="IPR011033">
    <property type="entry name" value="PRC_barrel-like_sf"/>
</dbReference>
<dbReference type="RefSeq" id="WP_073601302.1">
    <property type="nucleotide sequence ID" value="NZ_MRCB01000035.1"/>
</dbReference>
<name>A0A1U7H949_9CYAN</name>
<evidence type="ECO:0000313" key="2">
    <source>
        <dbReference type="EMBL" id="OKH20106.1"/>
    </source>
</evidence>
<keyword evidence="3" id="KW-1185">Reference proteome</keyword>
<accession>A0A1U7H949</accession>
<dbReference type="Pfam" id="PF05239">
    <property type="entry name" value="PRC"/>
    <property type="match status" value="1"/>
</dbReference>
<dbReference type="EMBL" id="MRCB01000035">
    <property type="protein sequence ID" value="OKH20106.1"/>
    <property type="molecule type" value="Genomic_DNA"/>
</dbReference>
<dbReference type="InterPro" id="IPR027275">
    <property type="entry name" value="PRC-brl_dom"/>
</dbReference>
<dbReference type="OrthoDB" id="422372at2"/>
<comment type="caution">
    <text evidence="2">The sequence shown here is derived from an EMBL/GenBank/DDBJ whole genome shotgun (WGS) entry which is preliminary data.</text>
</comment>
<proteinExistence type="predicted"/>
<protein>
    <submittedName>
        <fullName evidence="2">Photosystem reaction center subunit H</fullName>
    </submittedName>
</protein>
<reference evidence="2 3" key="1">
    <citation type="submission" date="2016-11" db="EMBL/GenBank/DDBJ databases">
        <title>Draft Genome Sequences of Nine Cyanobacterial Strains from Diverse Habitats.</title>
        <authorList>
            <person name="Zhu T."/>
            <person name="Hou S."/>
            <person name="Lu X."/>
            <person name="Hess W.R."/>
        </authorList>
    </citation>
    <scope>NUCLEOTIDE SEQUENCE [LARGE SCALE GENOMIC DNA]</scope>
    <source>
        <strain evidence="2 3">NIES-593</strain>
    </source>
</reference>
<organism evidence="2 3">
    <name type="scientific">Hydrococcus rivularis NIES-593</name>
    <dbReference type="NCBI Taxonomy" id="1921803"/>
    <lineage>
        <taxon>Bacteria</taxon>
        <taxon>Bacillati</taxon>
        <taxon>Cyanobacteriota</taxon>
        <taxon>Cyanophyceae</taxon>
        <taxon>Pleurocapsales</taxon>
        <taxon>Hydrococcaceae</taxon>
        <taxon>Hydrococcus</taxon>
    </lineage>
</organism>
<feature type="domain" description="PRC-barrel" evidence="1">
    <location>
        <begin position="4"/>
        <end position="44"/>
    </location>
</feature>
<sequence>MFSVVRYSQIIGLIAVDSSTASRLGEVEEVWLDELGRIAYLSSTQGYLSLEQVSGVGTTAISIYGRIYDRAAPVNLRRLHRLVVRSTLDEPLGWIEDFLFDWHTGEIVAYILAGDIAESFGGRAVLYPEDVLEIVGERIVIREGAKDRLKSEAEGLKGFLSEKSDRVRHLVKIISDRLHDLISPHDKPEVVRVKIETVSDELANSDEHDRHALQEATDFLQEQWQHLQQSISRASNRAKSALDSAWKQIAGKR</sequence>